<accession>A0A1M4E8C8</accession>
<keyword evidence="3" id="KW-0276">Fatty acid metabolism</keyword>
<keyword evidence="4" id="KW-0443">Lipid metabolism</keyword>
<evidence type="ECO:0000256" key="3">
    <source>
        <dbReference type="ARBA" id="ARBA00022832"/>
    </source>
</evidence>
<evidence type="ECO:0000256" key="2">
    <source>
        <dbReference type="ARBA" id="ARBA00022598"/>
    </source>
</evidence>
<gene>
    <name evidence="7" type="ORF">BN4615_P4653</name>
</gene>
<protein>
    <submittedName>
        <fullName evidence="7">Non-ribosomal peptide synthase</fullName>
    </submittedName>
</protein>
<dbReference type="FunFam" id="3.40.50.12780:FF:000013">
    <property type="entry name" value="Long-chain-fatty-acid--AMP ligase FadD32"/>
    <property type="match status" value="1"/>
</dbReference>
<dbReference type="GO" id="GO:0071766">
    <property type="term" value="P:Actinobacterium-type cell wall biogenesis"/>
    <property type="evidence" value="ECO:0007669"/>
    <property type="project" value="UniProtKB-ARBA"/>
</dbReference>
<dbReference type="PANTHER" id="PTHR22754:SF32">
    <property type="entry name" value="DISCO-INTERACTING PROTEIN 2"/>
    <property type="match status" value="1"/>
</dbReference>
<sequence length="569" mass="60783">MIPFAETLGELLAFRARENAAKVVYRFLPDGERESHSLTFARLELEVRALAARLAEHAAPGERALILAPDSADFIRAFLACQYAGVIAVPIYPPMPFDARRGTSNLRAIAQDCAPAVVLFAGPDGYERFIRDNSPEIAALPWLGADEIDEGRAGFEPVPADPAGISFLQYTSGSTASPKGVMVSHRALLAQERLLHEIGDFSQDSVIVSWLPLFHDMGLIGNVLLALYAGCEAVLMPPLAFVQQPVRWLRAISTYRATVSGGPNFAYELCVRRVPVQDRQGLDLSSLRAAFNGAEPVRASTLEAFTAAYAPHGLDPRALYPCYGLAEVTLMATGSPVGGGPVTLDVHLDELQEGRLVTGGGHRIVGSGRPGPRRRLEIVDPVTCLPVRPGHVGEIWLAGPDVTDGYWGRPEESEEVFGARLTDTFEGPFLRTGDLGVLHDGELFVSGRLKDLIIVGGRNHYPQDLEATAETAHPMVRRGCVVAFGDAPLVVVAEVKPGATEEQLGQVRAAVRTAVAAGHGVQVDEVVLIAAGTMPKTSSGKLQRRACRAAHESGTLTAAVPALQLEGAS</sequence>
<dbReference type="InterPro" id="IPR025110">
    <property type="entry name" value="AMP-bd_C"/>
</dbReference>
<keyword evidence="2" id="KW-0436">Ligase</keyword>
<evidence type="ECO:0000313" key="7">
    <source>
        <dbReference type="EMBL" id="SBO95137.1"/>
    </source>
</evidence>
<dbReference type="CDD" id="cd05931">
    <property type="entry name" value="FAAL"/>
    <property type="match status" value="1"/>
</dbReference>
<feature type="domain" description="AMP-dependent synthetase/ligase" evidence="5">
    <location>
        <begin position="16"/>
        <end position="407"/>
    </location>
</feature>
<comment type="similarity">
    <text evidence="1">Belongs to the ATP-dependent AMP-binding enzyme family.</text>
</comment>
<dbReference type="Pfam" id="PF23024">
    <property type="entry name" value="AMP-dom_DIP2-like"/>
    <property type="match status" value="1"/>
</dbReference>
<dbReference type="InterPro" id="IPR042099">
    <property type="entry name" value="ANL_N_sf"/>
</dbReference>
<dbReference type="RefSeq" id="WP_225274537.1">
    <property type="nucleotide sequence ID" value="NZ_CP084058.1"/>
</dbReference>
<dbReference type="SUPFAM" id="SSF56801">
    <property type="entry name" value="Acetyl-CoA synthetase-like"/>
    <property type="match status" value="1"/>
</dbReference>
<dbReference type="Gene3D" id="3.40.50.12780">
    <property type="entry name" value="N-terminal domain of ligase-like"/>
    <property type="match status" value="1"/>
</dbReference>
<dbReference type="InterPro" id="IPR040097">
    <property type="entry name" value="FAAL/FAAC"/>
</dbReference>
<evidence type="ECO:0000256" key="1">
    <source>
        <dbReference type="ARBA" id="ARBA00006432"/>
    </source>
</evidence>
<dbReference type="GO" id="GO:0005886">
    <property type="term" value="C:plasma membrane"/>
    <property type="evidence" value="ECO:0007669"/>
    <property type="project" value="TreeGrafter"/>
</dbReference>
<dbReference type="AlphaFoldDB" id="A0A1M4E8C8"/>
<dbReference type="GO" id="GO:0070566">
    <property type="term" value="F:adenylyltransferase activity"/>
    <property type="evidence" value="ECO:0007669"/>
    <property type="project" value="TreeGrafter"/>
</dbReference>
<evidence type="ECO:0000256" key="4">
    <source>
        <dbReference type="ARBA" id="ARBA00023098"/>
    </source>
</evidence>
<evidence type="ECO:0000259" key="5">
    <source>
        <dbReference type="Pfam" id="PF00501"/>
    </source>
</evidence>
<proteinExistence type="inferred from homology"/>
<evidence type="ECO:0000259" key="6">
    <source>
        <dbReference type="Pfam" id="PF23024"/>
    </source>
</evidence>
<reference evidence="7" key="1">
    <citation type="submission" date="2016-04" db="EMBL/GenBank/DDBJ databases">
        <authorList>
            <person name="Evans L.H."/>
            <person name="Alamgir A."/>
            <person name="Owens N."/>
            <person name="Weber N.D."/>
            <person name="Virtaneva K."/>
            <person name="Barbian K."/>
            <person name="Babar A."/>
            <person name="Rosenke K."/>
        </authorList>
    </citation>
    <scope>NUCLEOTIDE SEQUENCE</scope>
    <source>
        <strain evidence="7">Nono1</strain>
    </source>
</reference>
<dbReference type="InterPro" id="IPR000873">
    <property type="entry name" value="AMP-dep_synth/lig_dom"/>
</dbReference>
<dbReference type="InterPro" id="IPR045851">
    <property type="entry name" value="AMP-bd_C_sf"/>
</dbReference>
<dbReference type="Pfam" id="PF00501">
    <property type="entry name" value="AMP-binding"/>
    <property type="match status" value="1"/>
</dbReference>
<dbReference type="Gene3D" id="3.30.300.30">
    <property type="match status" value="1"/>
</dbReference>
<name>A0A1M4E8C8_9ACTN</name>
<organism evidence="7">
    <name type="scientific">Nonomuraea gerenzanensis</name>
    <dbReference type="NCBI Taxonomy" id="93944"/>
    <lineage>
        <taxon>Bacteria</taxon>
        <taxon>Bacillati</taxon>
        <taxon>Actinomycetota</taxon>
        <taxon>Actinomycetes</taxon>
        <taxon>Streptosporangiales</taxon>
        <taxon>Streptosporangiaceae</taxon>
        <taxon>Nonomuraea</taxon>
    </lineage>
</organism>
<dbReference type="EMBL" id="LT559118">
    <property type="protein sequence ID" value="SBO95137.1"/>
    <property type="molecule type" value="Genomic_DNA"/>
</dbReference>
<dbReference type="GO" id="GO:0006633">
    <property type="term" value="P:fatty acid biosynthetic process"/>
    <property type="evidence" value="ECO:0007669"/>
    <property type="project" value="TreeGrafter"/>
</dbReference>
<dbReference type="GO" id="GO:0016874">
    <property type="term" value="F:ligase activity"/>
    <property type="evidence" value="ECO:0007669"/>
    <property type="project" value="UniProtKB-KW"/>
</dbReference>
<feature type="domain" description="AMP-binding enzyme C-terminal" evidence="6">
    <location>
        <begin position="451"/>
        <end position="557"/>
    </location>
</feature>
<dbReference type="PANTHER" id="PTHR22754">
    <property type="entry name" value="DISCO-INTERACTING PROTEIN 2 DIP2 -RELATED"/>
    <property type="match status" value="1"/>
</dbReference>